<feature type="coiled-coil region" evidence="1">
    <location>
        <begin position="1054"/>
        <end position="1081"/>
    </location>
</feature>
<evidence type="ECO:0000256" key="1">
    <source>
        <dbReference type="SAM" id="Coils"/>
    </source>
</evidence>
<keyword evidence="1" id="KW-0175">Coiled coil</keyword>
<evidence type="ECO:0000256" key="2">
    <source>
        <dbReference type="SAM" id="MobiDB-lite"/>
    </source>
</evidence>
<keyword evidence="3" id="KW-0472">Membrane</keyword>
<dbReference type="Proteomes" id="UP000583944">
    <property type="component" value="Unassembled WGS sequence"/>
</dbReference>
<accession>A0A7J6YHT7</accession>
<sequence length="1156" mass="127006">MMEQDERMAMQNYLSPEDFVSRRMGELLIIIRFIYLLLGICCFSLFFFFVGFFFFVFFLLLLLGVCGDLIAPARFYGVSMDQLNVSASILWSNARHDLFPADVVLGDVAVVASAPATIQFLGNSEVSFEGGMALVESCCTERNSQMFLLVFTESDMSLARIFVAVQSCDIVAHVEPLEGLRSLALCVDMDGQLRYLVVGPLPTSAMMEACFATGSSAKSESEIADPSTRYPLGYESSVRVDLPRVVDGSSSCVTAEGCRNCRGGSNAGDVVKISVGLLRDKVLSVLSAQRPHLFEFPWNVSKGMMTWLKRREVLEALSPPSLGRAVYLIAGHCTFFASSEAACNATASHASDRRPIGALRGLVAVIRNALVLLPLETNCGTSPGTLVVRWNQLLGYQASDVLKCTRVFHVAMSDGWKKHDRSAFLPCGIWLSIIFPSWSDCNAMEYALRTAYISATGNECRVLERGKNVTVGDAEVWGGVWPPSLKGTTSAKCNVSSTMMMMEPGSAVTTRRNLTRKTELMPPSPKTTTDLVVDCDGRGEACISSAGFVWVLIHQTPSVLLLVDHVACRSMTATAASGGGGGGGRNPSEIADLFIDTFTELRSTPTPGGIVGNGVHISLVHAAICAECTLRRLPPASMEPCLCCGSVTKPVLLSPLSSLAIESHETIENFFPMVMSPMCAVIIVRFIMEHTSEAWDAVCEQVSPAREMAVNFSEHIIPNLLIALDAMPEFPFILTFVFKNFFMRLPPLPHIHDSCEEGSAKSQAAALHLVVQLYFTGLYLHARETYGLGLRTGNLWEAFHSLLKWCGNVIEAVLLGEENDIRSVKVPEETMRRALTVRDLPADHPLRRLESLWIEHAPSMITASLALTAGGGAIDDEAAIHPLADAADAAERGQAKNLQKGPTKPSARQPTEYLSLGPFCMPPASGNEIFFADRKRSLRRGERKQELMNEASVQVCHLSSHADLPPAAAQEGVQHQNQHRCYYPRYGIETVEASVQTVRTSSQEEALLRSHLQLQTKVRYLERVCADQRPTSSATSSMPLAADVSVPFHYLKAYRSHLEHVTALEQRIDELKRLSDERQDELFAVQKENFALKKALCEATSPSGNQPAPFHVAYLMLCKEASQFMMEREEHERDTIIFSECKERTALLFSLLRSFS</sequence>
<name>A0A7J6YHT7_TRYCR</name>
<comment type="caution">
    <text evidence="4">The sequence shown here is derived from an EMBL/GenBank/DDBJ whole genome shotgun (WGS) entry which is preliminary data.</text>
</comment>
<dbReference type="VEuPathDB" id="TriTrypDB:ECC02_000458"/>
<organism evidence="4 5">
    <name type="scientific">Trypanosoma cruzi</name>
    <dbReference type="NCBI Taxonomy" id="5693"/>
    <lineage>
        <taxon>Eukaryota</taxon>
        <taxon>Discoba</taxon>
        <taxon>Euglenozoa</taxon>
        <taxon>Kinetoplastea</taxon>
        <taxon>Metakinetoplastina</taxon>
        <taxon>Trypanosomatida</taxon>
        <taxon>Trypanosomatidae</taxon>
        <taxon>Trypanosoma</taxon>
        <taxon>Schizotrypanum</taxon>
    </lineage>
</organism>
<feature type="region of interest" description="Disordered" evidence="2">
    <location>
        <begin position="890"/>
        <end position="909"/>
    </location>
</feature>
<keyword evidence="3" id="KW-0812">Transmembrane</keyword>
<protein>
    <submittedName>
        <fullName evidence="4">Uncharacterized protein</fullName>
    </submittedName>
</protein>
<evidence type="ECO:0000313" key="4">
    <source>
        <dbReference type="EMBL" id="KAF5226334.1"/>
    </source>
</evidence>
<gene>
    <name evidence="4" type="ORF">ECC02_000458</name>
</gene>
<proteinExistence type="predicted"/>
<keyword evidence="3" id="KW-1133">Transmembrane helix</keyword>
<dbReference type="EMBL" id="JABDHM010000002">
    <property type="protein sequence ID" value="KAF5226334.1"/>
    <property type="molecule type" value="Genomic_DNA"/>
</dbReference>
<evidence type="ECO:0000313" key="5">
    <source>
        <dbReference type="Proteomes" id="UP000583944"/>
    </source>
</evidence>
<reference evidence="4 5" key="1">
    <citation type="journal article" date="2019" name="Genome Biol. Evol.">
        <title>Nanopore Sequencing Significantly Improves Genome Assembly of the Protozoan Parasite Trypanosoma cruzi.</title>
        <authorList>
            <person name="Diaz-Viraque F."/>
            <person name="Pita S."/>
            <person name="Greif G."/>
            <person name="de Souza R.C.M."/>
            <person name="Iraola G."/>
            <person name="Robello C."/>
        </authorList>
    </citation>
    <scope>NUCLEOTIDE SEQUENCE [LARGE SCALE GENOMIC DNA]</scope>
    <source>
        <strain evidence="4 5">Berenice</strain>
    </source>
</reference>
<feature type="transmembrane region" description="Helical" evidence="3">
    <location>
        <begin position="33"/>
        <end position="63"/>
    </location>
</feature>
<dbReference type="AlphaFoldDB" id="A0A7J6YHT7"/>
<evidence type="ECO:0000256" key="3">
    <source>
        <dbReference type="SAM" id="Phobius"/>
    </source>
</evidence>
<dbReference type="VEuPathDB" id="TriTrypDB:BCY84_11369"/>